<evidence type="ECO:0000256" key="1">
    <source>
        <dbReference type="SAM" id="MobiDB-lite"/>
    </source>
</evidence>
<dbReference type="GeneID" id="136810853"/>
<keyword evidence="4" id="KW-1185">Reference proteome</keyword>
<reference evidence="3" key="1">
    <citation type="submission" date="2021-01" db="UniProtKB">
        <authorList>
            <consortium name="EnsemblMetazoa"/>
        </authorList>
    </citation>
    <scope>IDENTIFICATION</scope>
</reference>
<dbReference type="RefSeq" id="XP_066923538.1">
    <property type="nucleotide sequence ID" value="XM_067067437.1"/>
</dbReference>
<dbReference type="EnsemblMetazoa" id="CLYHEMT023586.1">
    <property type="protein sequence ID" value="CLYHEMP023586.1"/>
    <property type="gene ID" value="CLYHEMG023586"/>
</dbReference>
<dbReference type="AlphaFoldDB" id="A0A7M6DQX9"/>
<feature type="transmembrane region" description="Helical" evidence="2">
    <location>
        <begin position="35"/>
        <end position="52"/>
    </location>
</feature>
<protein>
    <recommendedName>
        <fullName evidence="5">SMODS and SLOG-associating 2TM effector domain-containing protein</fullName>
    </recommendedName>
</protein>
<name>A0A7M6DQX9_9CNID</name>
<keyword evidence="2" id="KW-1133">Transmembrane helix</keyword>
<dbReference type="Proteomes" id="UP000594262">
    <property type="component" value="Unplaced"/>
</dbReference>
<proteinExistence type="predicted"/>
<evidence type="ECO:0000313" key="3">
    <source>
        <dbReference type="EnsemblMetazoa" id="CLYHEMP023586.1"/>
    </source>
</evidence>
<evidence type="ECO:0008006" key="5">
    <source>
        <dbReference type="Google" id="ProtNLM"/>
    </source>
</evidence>
<sequence length="444" mass="50214">MTSVIDNLRNYTSIATEKQKSHLEAAQFWNRLHNVANITLIALTALATILGVMEETIIPVHVVPIVTGIATMISSMVGVFKPFQKQREQLESSKRFKLLMLKLVACESIDDYKEVRAELQEALLDEPFTKAMKKVRKENKDQQREKEKLWALSNQLKMAVLKDAKTYEEFKKDYVTSSSFESSIKTGEVAEVNQEPDTVDGNALTGWIDKIELPIRTISKRRQKTIRQSISALKRRSIGEIDTKIADDQERRFSIASGEHAFGEWNNNGTVVVDQKKSHNNVSPLYYVGEDANILNVEDVDRPLSFTVNMKKNYNLEQPHVSNGNEPKLYKSMQPLAPTNHHQTQLKVRHSPPHSNPQPKLIVNTEPEPTTQSHSQSPSLSTESINLTHHRQDNKSLTQETHFASSNDDSDQEIQKLGEVAGQEHTVIEIANGEDKESSKLIQS</sequence>
<keyword evidence="2" id="KW-0472">Membrane</keyword>
<feature type="transmembrane region" description="Helical" evidence="2">
    <location>
        <begin position="58"/>
        <end position="80"/>
    </location>
</feature>
<organism evidence="3 4">
    <name type="scientific">Clytia hemisphaerica</name>
    <dbReference type="NCBI Taxonomy" id="252671"/>
    <lineage>
        <taxon>Eukaryota</taxon>
        <taxon>Metazoa</taxon>
        <taxon>Cnidaria</taxon>
        <taxon>Hydrozoa</taxon>
        <taxon>Hydroidolina</taxon>
        <taxon>Leptothecata</taxon>
        <taxon>Obeliida</taxon>
        <taxon>Clytiidae</taxon>
        <taxon>Clytia</taxon>
    </lineage>
</organism>
<keyword evidence="2" id="KW-0812">Transmembrane</keyword>
<feature type="compositionally biased region" description="Polar residues" evidence="1">
    <location>
        <begin position="395"/>
        <end position="407"/>
    </location>
</feature>
<evidence type="ECO:0000313" key="4">
    <source>
        <dbReference type="Proteomes" id="UP000594262"/>
    </source>
</evidence>
<feature type="region of interest" description="Disordered" evidence="1">
    <location>
        <begin position="340"/>
        <end position="413"/>
    </location>
</feature>
<accession>A0A7M6DQX9</accession>
<evidence type="ECO:0000256" key="2">
    <source>
        <dbReference type="SAM" id="Phobius"/>
    </source>
</evidence>
<feature type="compositionally biased region" description="Polar residues" evidence="1">
    <location>
        <begin position="367"/>
        <end position="387"/>
    </location>
</feature>